<protein>
    <submittedName>
        <fullName evidence="5">GntR family transcriptional regulator</fullName>
    </submittedName>
</protein>
<name>A0ABT8NBQ2_9BACL</name>
<dbReference type="InterPro" id="IPR028978">
    <property type="entry name" value="Chorismate_lyase_/UTRA_dom_sf"/>
</dbReference>
<accession>A0ABT8NBQ2</accession>
<dbReference type="PANTHER" id="PTHR44846:SF17">
    <property type="entry name" value="GNTR-FAMILY TRANSCRIPTIONAL REGULATOR"/>
    <property type="match status" value="1"/>
</dbReference>
<dbReference type="Pfam" id="PF07702">
    <property type="entry name" value="UTRA"/>
    <property type="match status" value="1"/>
</dbReference>
<sequence>MSEDKETLILDDLMQKITSKAFKSGEKLPSENELAEKYGVPRMTVRNALLKLEERGYIYSKQGKGRYLKEESLQIQLHLTAKTSFTEKMKQAGYNLETRNINCEKIGFDARIYRILNAPENGTVYKISRLRLLDDEPIAIHSSYVNEAMFPDIGEDGRQIGSMFAYYRKLGYTEFASRKSLLSITFPSSKEQQLLSCKSLVPLIVVESDCVDAKEGNILEHTKILYRSDKFKYDITMD</sequence>
<dbReference type="InterPro" id="IPR011663">
    <property type="entry name" value="UTRA"/>
</dbReference>
<keyword evidence="1" id="KW-0805">Transcription regulation</keyword>
<dbReference type="Gene3D" id="3.40.1410.10">
    <property type="entry name" value="Chorismate lyase-like"/>
    <property type="match status" value="1"/>
</dbReference>
<evidence type="ECO:0000259" key="4">
    <source>
        <dbReference type="PROSITE" id="PS50949"/>
    </source>
</evidence>
<dbReference type="SUPFAM" id="SSF64288">
    <property type="entry name" value="Chorismate lyase-like"/>
    <property type="match status" value="1"/>
</dbReference>
<dbReference type="InterPro" id="IPR036388">
    <property type="entry name" value="WH-like_DNA-bd_sf"/>
</dbReference>
<organism evidence="5 6">
    <name type="scientific">Planococcus shenhongbingii</name>
    <dbReference type="NCBI Taxonomy" id="3058398"/>
    <lineage>
        <taxon>Bacteria</taxon>
        <taxon>Bacillati</taxon>
        <taxon>Bacillota</taxon>
        <taxon>Bacilli</taxon>
        <taxon>Bacillales</taxon>
        <taxon>Caryophanaceae</taxon>
        <taxon>Planococcus</taxon>
    </lineage>
</organism>
<comment type="caution">
    <text evidence="5">The sequence shown here is derived from an EMBL/GenBank/DDBJ whole genome shotgun (WGS) entry which is preliminary data.</text>
</comment>
<gene>
    <name evidence="5" type="ORF">QWY13_07355</name>
</gene>
<reference evidence="5 6" key="1">
    <citation type="submission" date="2023-07" db="EMBL/GenBank/DDBJ databases">
        <title>Novel species in genus Planococcus.</title>
        <authorList>
            <person name="Ning S."/>
        </authorList>
    </citation>
    <scope>NUCLEOTIDE SEQUENCE [LARGE SCALE GENOMIC DNA]</scope>
    <source>
        <strain evidence="5 6">N017</strain>
    </source>
</reference>
<dbReference type="PRINTS" id="PR00035">
    <property type="entry name" value="HTHGNTR"/>
</dbReference>
<dbReference type="Pfam" id="PF00392">
    <property type="entry name" value="GntR"/>
    <property type="match status" value="1"/>
</dbReference>
<dbReference type="SMART" id="SM00345">
    <property type="entry name" value="HTH_GNTR"/>
    <property type="match status" value="1"/>
</dbReference>
<evidence type="ECO:0000313" key="6">
    <source>
        <dbReference type="Proteomes" id="UP001172142"/>
    </source>
</evidence>
<dbReference type="SMART" id="SM00866">
    <property type="entry name" value="UTRA"/>
    <property type="match status" value="1"/>
</dbReference>
<dbReference type="InterPro" id="IPR050679">
    <property type="entry name" value="Bact_HTH_transcr_reg"/>
</dbReference>
<evidence type="ECO:0000256" key="1">
    <source>
        <dbReference type="ARBA" id="ARBA00023015"/>
    </source>
</evidence>
<feature type="domain" description="HTH gntR-type" evidence="4">
    <location>
        <begin position="3"/>
        <end position="71"/>
    </location>
</feature>
<evidence type="ECO:0000256" key="3">
    <source>
        <dbReference type="ARBA" id="ARBA00023163"/>
    </source>
</evidence>
<dbReference type="InterPro" id="IPR036390">
    <property type="entry name" value="WH_DNA-bd_sf"/>
</dbReference>
<dbReference type="InterPro" id="IPR000524">
    <property type="entry name" value="Tscrpt_reg_HTH_GntR"/>
</dbReference>
<dbReference type="EMBL" id="JAUJWU010000001">
    <property type="protein sequence ID" value="MDN7245313.1"/>
    <property type="molecule type" value="Genomic_DNA"/>
</dbReference>
<proteinExistence type="predicted"/>
<keyword evidence="6" id="KW-1185">Reference proteome</keyword>
<keyword evidence="2" id="KW-0238">DNA-binding</keyword>
<dbReference type="SUPFAM" id="SSF46785">
    <property type="entry name" value="Winged helix' DNA-binding domain"/>
    <property type="match status" value="1"/>
</dbReference>
<dbReference type="PROSITE" id="PS50949">
    <property type="entry name" value="HTH_GNTR"/>
    <property type="match status" value="1"/>
</dbReference>
<evidence type="ECO:0000256" key="2">
    <source>
        <dbReference type="ARBA" id="ARBA00023125"/>
    </source>
</evidence>
<dbReference type="CDD" id="cd07377">
    <property type="entry name" value="WHTH_GntR"/>
    <property type="match status" value="1"/>
</dbReference>
<dbReference type="PANTHER" id="PTHR44846">
    <property type="entry name" value="MANNOSYL-D-GLYCERATE TRANSPORT/METABOLISM SYSTEM REPRESSOR MNGR-RELATED"/>
    <property type="match status" value="1"/>
</dbReference>
<dbReference type="Gene3D" id="1.10.10.10">
    <property type="entry name" value="Winged helix-like DNA-binding domain superfamily/Winged helix DNA-binding domain"/>
    <property type="match status" value="1"/>
</dbReference>
<evidence type="ECO:0000313" key="5">
    <source>
        <dbReference type="EMBL" id="MDN7245313.1"/>
    </source>
</evidence>
<keyword evidence="3" id="KW-0804">Transcription</keyword>
<dbReference type="Proteomes" id="UP001172142">
    <property type="component" value="Unassembled WGS sequence"/>
</dbReference>